<evidence type="ECO:0000313" key="7">
    <source>
        <dbReference type="EMBL" id="KAH7368170.1"/>
    </source>
</evidence>
<name>A0A8K0TN07_9PEZI</name>
<dbReference type="GO" id="GO:0005975">
    <property type="term" value="P:carbohydrate metabolic process"/>
    <property type="evidence" value="ECO:0007669"/>
    <property type="project" value="InterPro"/>
</dbReference>
<dbReference type="PANTHER" id="PTHR47190">
    <property type="entry name" value="DEHYDROGENASE, PUTATIVE-RELATED"/>
    <property type="match status" value="1"/>
</dbReference>
<dbReference type="InterPro" id="IPR000254">
    <property type="entry name" value="CBD"/>
</dbReference>
<dbReference type="InterPro" id="IPR000172">
    <property type="entry name" value="GMC_OxRdtase_N"/>
</dbReference>
<dbReference type="GO" id="GO:0030248">
    <property type="term" value="F:cellulose binding"/>
    <property type="evidence" value="ECO:0007669"/>
    <property type="project" value="InterPro"/>
</dbReference>
<feature type="region of interest" description="Disordered" evidence="4">
    <location>
        <begin position="229"/>
        <end position="257"/>
    </location>
</feature>
<dbReference type="Pfam" id="PF00732">
    <property type="entry name" value="GMC_oxred_N"/>
    <property type="match status" value="1"/>
</dbReference>
<dbReference type="Gene3D" id="2.60.40.1210">
    <property type="entry name" value="Cellobiose dehydrogenase, cytochrome domain"/>
    <property type="match status" value="1"/>
</dbReference>
<reference evidence="7" key="1">
    <citation type="journal article" date="2021" name="Nat. Commun.">
        <title>Genetic determinants of endophytism in the Arabidopsis root mycobiome.</title>
        <authorList>
            <person name="Mesny F."/>
            <person name="Miyauchi S."/>
            <person name="Thiergart T."/>
            <person name="Pickel B."/>
            <person name="Atanasova L."/>
            <person name="Karlsson M."/>
            <person name="Huettel B."/>
            <person name="Barry K.W."/>
            <person name="Haridas S."/>
            <person name="Chen C."/>
            <person name="Bauer D."/>
            <person name="Andreopoulos W."/>
            <person name="Pangilinan J."/>
            <person name="LaButti K."/>
            <person name="Riley R."/>
            <person name="Lipzen A."/>
            <person name="Clum A."/>
            <person name="Drula E."/>
            <person name="Henrissat B."/>
            <person name="Kohler A."/>
            <person name="Grigoriev I.V."/>
            <person name="Martin F.M."/>
            <person name="Hacquard S."/>
        </authorList>
    </citation>
    <scope>NUCLEOTIDE SEQUENCE</scope>
    <source>
        <strain evidence="7">MPI-CAGE-AT-0016</strain>
    </source>
</reference>
<gene>
    <name evidence="7" type="ORF">B0T11DRAFT_61471</name>
</gene>
<dbReference type="Proteomes" id="UP000813385">
    <property type="component" value="Unassembled WGS sequence"/>
</dbReference>
<dbReference type="GO" id="GO:0005576">
    <property type="term" value="C:extracellular region"/>
    <property type="evidence" value="ECO:0007669"/>
    <property type="project" value="InterPro"/>
</dbReference>
<dbReference type="OrthoDB" id="413885at2759"/>
<evidence type="ECO:0000256" key="2">
    <source>
        <dbReference type="ARBA" id="ARBA00022729"/>
    </source>
</evidence>
<comment type="similarity">
    <text evidence="1 3">Belongs to the GMC oxidoreductase family.</text>
</comment>
<protein>
    <submittedName>
        <fullName evidence="7">Cellobiose dehydrogenase</fullName>
    </submittedName>
</protein>
<dbReference type="InterPro" id="IPR053208">
    <property type="entry name" value="GMC_Oxidoreductase_CD"/>
</dbReference>
<dbReference type="InterPro" id="IPR007867">
    <property type="entry name" value="GMC_OxRtase_C"/>
</dbReference>
<dbReference type="InterPro" id="IPR036188">
    <property type="entry name" value="FAD/NAD-bd_sf"/>
</dbReference>
<organism evidence="7 8">
    <name type="scientific">Plectosphaerella cucumerina</name>
    <dbReference type="NCBI Taxonomy" id="40658"/>
    <lineage>
        <taxon>Eukaryota</taxon>
        <taxon>Fungi</taxon>
        <taxon>Dikarya</taxon>
        <taxon>Ascomycota</taxon>
        <taxon>Pezizomycotina</taxon>
        <taxon>Sordariomycetes</taxon>
        <taxon>Hypocreomycetidae</taxon>
        <taxon>Glomerellales</taxon>
        <taxon>Plectosphaerellaceae</taxon>
        <taxon>Plectosphaerella</taxon>
    </lineage>
</organism>
<feature type="compositionally biased region" description="Low complexity" evidence="4">
    <location>
        <begin position="233"/>
        <end position="257"/>
    </location>
</feature>
<evidence type="ECO:0000256" key="1">
    <source>
        <dbReference type="ARBA" id="ARBA00010790"/>
    </source>
</evidence>
<evidence type="ECO:0000256" key="3">
    <source>
        <dbReference type="RuleBase" id="RU003968"/>
    </source>
</evidence>
<dbReference type="PANTHER" id="PTHR47190:SF2">
    <property type="entry name" value="CELLOBIOSE DEHYDROGENASE (AFU_ORTHOLOGUE AFUA_2G17620)"/>
    <property type="match status" value="1"/>
</dbReference>
<keyword evidence="8" id="KW-1185">Reference proteome</keyword>
<dbReference type="SUPFAM" id="SSF51905">
    <property type="entry name" value="FAD/NAD(P)-binding domain"/>
    <property type="match status" value="1"/>
</dbReference>
<dbReference type="GO" id="GO:0016614">
    <property type="term" value="F:oxidoreductase activity, acting on CH-OH group of donors"/>
    <property type="evidence" value="ECO:0007669"/>
    <property type="project" value="InterPro"/>
</dbReference>
<feature type="signal peptide" evidence="5">
    <location>
        <begin position="1"/>
        <end position="24"/>
    </location>
</feature>
<dbReference type="SUPFAM" id="SSF54373">
    <property type="entry name" value="FAD-linked reductases, C-terminal domain"/>
    <property type="match status" value="1"/>
</dbReference>
<keyword evidence="3" id="KW-0285">Flavoprotein</keyword>
<evidence type="ECO:0000256" key="5">
    <source>
        <dbReference type="SAM" id="SignalP"/>
    </source>
</evidence>
<feature type="domain" description="CBM1" evidence="6">
    <location>
        <begin position="810"/>
        <end position="846"/>
    </location>
</feature>
<dbReference type="GO" id="GO:0050660">
    <property type="term" value="F:flavin adenine dinucleotide binding"/>
    <property type="evidence" value="ECO:0007669"/>
    <property type="project" value="InterPro"/>
</dbReference>
<evidence type="ECO:0000256" key="4">
    <source>
        <dbReference type="SAM" id="MobiDB-lite"/>
    </source>
</evidence>
<dbReference type="AlphaFoldDB" id="A0A8K0TN07"/>
<dbReference type="Gene3D" id="3.50.50.60">
    <property type="entry name" value="FAD/NAD(P)-binding domain"/>
    <property type="match status" value="1"/>
</dbReference>
<comment type="caution">
    <text evidence="7">The sequence shown here is derived from an EMBL/GenBank/DDBJ whole genome shotgun (WGS) entry which is preliminary data.</text>
</comment>
<dbReference type="Pfam" id="PF05199">
    <property type="entry name" value="GMC_oxred_C"/>
    <property type="match status" value="1"/>
</dbReference>
<dbReference type="PROSITE" id="PS51164">
    <property type="entry name" value="CBM1_2"/>
    <property type="match status" value="1"/>
</dbReference>
<dbReference type="Pfam" id="PF00734">
    <property type="entry name" value="CBM_1"/>
    <property type="match status" value="1"/>
</dbReference>
<evidence type="ECO:0000313" key="8">
    <source>
        <dbReference type="Proteomes" id="UP000813385"/>
    </source>
</evidence>
<dbReference type="Pfam" id="PF16010">
    <property type="entry name" value="CDH-cyt"/>
    <property type="match status" value="1"/>
</dbReference>
<dbReference type="CDD" id="cd09630">
    <property type="entry name" value="CDH_like_cytochrome"/>
    <property type="match status" value="1"/>
</dbReference>
<dbReference type="SUPFAM" id="SSF57180">
    <property type="entry name" value="Cellulose-binding domain"/>
    <property type="match status" value="1"/>
</dbReference>
<dbReference type="PROSITE" id="PS00562">
    <property type="entry name" value="CBM1_1"/>
    <property type="match status" value="1"/>
</dbReference>
<evidence type="ECO:0000259" key="6">
    <source>
        <dbReference type="PROSITE" id="PS51164"/>
    </source>
</evidence>
<keyword evidence="2 5" id="KW-0732">Signal</keyword>
<sequence>MLFLTRGSAVAAVIHSLLFQAVFAQYNPTPWTSPSGVRYQQFFQPRMRWGYIFPANAATVDADEFIGFFECATPNGPEQGWCGISMGGTMAGSLLLLAYPHEGEVLTQFFGATSQESAFIYTGGNPTITQISSSVNATHFTVEFRCQNCLSWTIDGVTRRASTAGGGWVPGMAHSLASPGGNLDCPDEITVLQHTSQTIFGGPTSPGWFDASYASFAALATDVVEGTCGGSGTPTTSAGASTTSGVPTTTAAPPASGVPVPNETFDYVVIGAGAGGIPLADKLSEAGHKVLLIEKGPPSTGRWGGTRGPAWLQGTGLTRFDVPGLCNEIWHDSAGIACRDTDQMAGCVLGGGTAINAALWWKPYALDWDFNFPAGWKSTDVAAATNRVFSRIPGTTRPSRDGQIYLPNGMNTIREGLRSSGWRDIDLNANPNQKNRTFGYTPYMYANGERGGPLATYLVTAKARSNFKLWTSTAVRRLVRSGGHVTGIEVEPYLDGGYQGTVRLTPVTGRVILSAGTFGSAKILLRSGIGPQDQLYVVGNSTIDGSTMISQDQWINLPVGYNLEDHTNTDVVLRHPSVQFYDFYEAFDGGAAYQPDIQAYLTGRRGILAQSAPNIGPLFFDEIRGSDGRVRQLQWTARMEGSLGEDQDPKAITISQYLGRGAVSRGRMTITPGLSTEVSTHPYLRNEYDEEAVIRGIETLKKSLANVPNLEWLHPAPNITPRDYVKGYLVSWANRRANHWIGTAKLGNNDGRINNGDSVVDTNTKVYGTDNVFVVDASIFPGHVTTNPSSYIVVAAEHAASRILALAPARAAAVWEQCGGREWRGAFQCAAGLTCRVLNPYYSQCQQ</sequence>
<dbReference type="SUPFAM" id="SSF49344">
    <property type="entry name" value="CBD9-like"/>
    <property type="match status" value="1"/>
</dbReference>
<proteinExistence type="inferred from homology"/>
<dbReference type="InterPro" id="IPR015920">
    <property type="entry name" value="Cellobiose_DH-like_cyt"/>
</dbReference>
<dbReference type="PROSITE" id="PS00623">
    <property type="entry name" value="GMC_OXRED_1"/>
    <property type="match status" value="1"/>
</dbReference>
<dbReference type="InterPro" id="IPR035971">
    <property type="entry name" value="CBD_sf"/>
</dbReference>
<dbReference type="Gene3D" id="3.30.410.10">
    <property type="entry name" value="Cholesterol Oxidase, domain 2"/>
    <property type="match status" value="1"/>
</dbReference>
<dbReference type="EMBL" id="JAGPXD010000002">
    <property type="protein sequence ID" value="KAH7368170.1"/>
    <property type="molecule type" value="Genomic_DNA"/>
</dbReference>
<keyword evidence="3" id="KW-0274">FAD</keyword>
<feature type="chain" id="PRO_5035466296" evidence="5">
    <location>
        <begin position="25"/>
        <end position="847"/>
    </location>
</feature>
<accession>A0A8K0TN07</accession>
<dbReference type="SMART" id="SM00236">
    <property type="entry name" value="fCBD"/>
    <property type="match status" value="1"/>
</dbReference>